<reference evidence="1 2" key="1">
    <citation type="submission" date="2022-10" db="EMBL/GenBank/DDBJ databases">
        <title>Draft genome assembly of moderately radiation resistant bacterium Metabacillus halosaccharovorans.</title>
        <authorList>
            <person name="Pal S."/>
            <person name="Gopinathan A."/>
        </authorList>
    </citation>
    <scope>NUCLEOTIDE SEQUENCE [LARGE SCALE GENOMIC DNA]</scope>
    <source>
        <strain evidence="1 2">VITHBRA001</strain>
    </source>
</reference>
<proteinExistence type="predicted"/>
<keyword evidence="2" id="KW-1185">Reference proteome</keyword>
<evidence type="ECO:0000313" key="2">
    <source>
        <dbReference type="Proteomes" id="UP001526147"/>
    </source>
</evidence>
<dbReference type="InterPro" id="IPR019700">
    <property type="entry name" value="Sigma-G_inhibitor_Gin"/>
</dbReference>
<gene>
    <name evidence="1" type="ORF">OIH86_02990</name>
</gene>
<evidence type="ECO:0000313" key="1">
    <source>
        <dbReference type="EMBL" id="MCV9884610.1"/>
    </source>
</evidence>
<organism evidence="1 2">
    <name type="scientific">Metabacillus halosaccharovorans</name>
    <dbReference type="NCBI Taxonomy" id="930124"/>
    <lineage>
        <taxon>Bacteria</taxon>
        <taxon>Bacillati</taxon>
        <taxon>Bacillota</taxon>
        <taxon>Bacilli</taxon>
        <taxon>Bacillales</taxon>
        <taxon>Bacillaceae</taxon>
        <taxon>Metabacillus</taxon>
    </lineage>
</organism>
<sequence length="72" mass="8413">MEVEILNSNSLQKSLGETCIVCDEEKELGIHLYTSFICRDCEKEMTNTPTSDPKYQYYLDKLRRVKNSPLYS</sequence>
<dbReference type="Pfam" id="PF10764">
    <property type="entry name" value="Gin"/>
    <property type="match status" value="1"/>
</dbReference>
<protein>
    <submittedName>
        <fullName evidence="1">Sigma factor G inhibitor Gin</fullName>
    </submittedName>
</protein>
<dbReference type="EMBL" id="JAOYEY010000022">
    <property type="protein sequence ID" value="MCV9884610.1"/>
    <property type="molecule type" value="Genomic_DNA"/>
</dbReference>
<comment type="caution">
    <text evidence="1">The sequence shown here is derived from an EMBL/GenBank/DDBJ whole genome shotgun (WGS) entry which is preliminary data.</text>
</comment>
<accession>A0ABT3DC21</accession>
<dbReference type="Proteomes" id="UP001526147">
    <property type="component" value="Unassembled WGS sequence"/>
</dbReference>
<name>A0ABT3DC21_9BACI</name>